<keyword evidence="1" id="KW-0812">Transmembrane</keyword>
<evidence type="ECO:0000256" key="1">
    <source>
        <dbReference type="SAM" id="Phobius"/>
    </source>
</evidence>
<feature type="transmembrane region" description="Helical" evidence="1">
    <location>
        <begin position="124"/>
        <end position="142"/>
    </location>
</feature>
<reference evidence="2" key="1">
    <citation type="submission" date="2021-01" db="EMBL/GenBank/DDBJ databases">
        <authorList>
            <person name="Corre E."/>
            <person name="Pelletier E."/>
            <person name="Niang G."/>
            <person name="Scheremetjew M."/>
            <person name="Finn R."/>
            <person name="Kale V."/>
            <person name="Holt S."/>
            <person name="Cochrane G."/>
            <person name="Meng A."/>
            <person name="Brown T."/>
            <person name="Cohen L."/>
        </authorList>
    </citation>
    <scope>NUCLEOTIDE SEQUENCE</scope>
    <source>
        <strain evidence="2">CCAP 1951/1</strain>
    </source>
</reference>
<name>A0A7S1QZZ7_NEODS</name>
<feature type="transmembrane region" description="Helical" evidence="1">
    <location>
        <begin position="211"/>
        <end position="231"/>
    </location>
</feature>
<protein>
    <submittedName>
        <fullName evidence="2">Uncharacterized protein</fullName>
    </submittedName>
</protein>
<sequence length="430" mass="46155">MSRTPWEFLEDAVAYVGGYDPHSERAQQKFAATMVQMGCVGVVGASTTVLLWRLGALQRVLPKAVTDRVQAAADHVAELTEPPRITALDRGAASHMIEVYSKTAANFAVSFVGTAAFFRAPYLPMPIAVGVSAVAGFLVVCLPKSHVNPRSRRALIAAGCLACGYTFGPINWVAYDCTIFAGVSVLASAVGFSTAAMITRGKVSFFCVSQVLSASLAVLGSNAVLGTTLGFAQASKRTQDSTAVANVNSVLMLQLVSNLALAALHSLPTLMRVEARAKAHREFKAKNNIPQDEEIHIAQEDLGPASFGLDDPDKEALVIFGAAAYGLWTWFRYMFTAIVLKATDKKGSVKQDAKRFVRTAGTTIDEVSALREAAESHKRLSQLSDIAASVAFLYFYLRFINYVQASASAGRSFDTGRYYFAKLSPIVLIA</sequence>
<feature type="transmembrane region" description="Helical" evidence="1">
    <location>
        <begin position="154"/>
        <end position="173"/>
    </location>
</feature>
<proteinExistence type="predicted"/>
<dbReference type="AlphaFoldDB" id="A0A7S1QZZ7"/>
<keyword evidence="1" id="KW-0472">Membrane</keyword>
<keyword evidence="1" id="KW-1133">Transmembrane helix</keyword>
<gene>
    <name evidence="2" type="ORF">NDES1114_LOCUS33705</name>
</gene>
<evidence type="ECO:0000313" key="2">
    <source>
        <dbReference type="EMBL" id="CAD9152656.1"/>
    </source>
</evidence>
<organism evidence="2">
    <name type="scientific">Neobodo designis</name>
    <name type="common">Flagellated protozoan</name>
    <name type="synonym">Bodo designis</name>
    <dbReference type="NCBI Taxonomy" id="312471"/>
    <lineage>
        <taxon>Eukaryota</taxon>
        <taxon>Discoba</taxon>
        <taxon>Euglenozoa</taxon>
        <taxon>Kinetoplastea</taxon>
        <taxon>Metakinetoplastina</taxon>
        <taxon>Neobodonida</taxon>
        <taxon>Neobodo</taxon>
    </lineage>
</organism>
<dbReference type="EMBL" id="HBGF01050353">
    <property type="protein sequence ID" value="CAD9152656.1"/>
    <property type="molecule type" value="Transcribed_RNA"/>
</dbReference>
<accession>A0A7S1QZZ7</accession>
<feature type="transmembrane region" description="Helical" evidence="1">
    <location>
        <begin position="179"/>
        <end position="199"/>
    </location>
</feature>